<accession>A0A9P7E426</accession>
<gene>
    <name evidence="1" type="ORF">BJ212DRAFT_1302358</name>
</gene>
<dbReference type="EMBL" id="JABBWG010000032">
    <property type="protein sequence ID" value="KAG1810626.1"/>
    <property type="molecule type" value="Genomic_DNA"/>
</dbReference>
<protein>
    <submittedName>
        <fullName evidence="1">Uncharacterized protein</fullName>
    </submittedName>
</protein>
<evidence type="ECO:0000313" key="1">
    <source>
        <dbReference type="EMBL" id="KAG1810626.1"/>
    </source>
</evidence>
<sequence>MTKYTVVEQSAPNKLPKLLVGELTPEAACNWDNTCLTYFMHKETEEKNQVKTIVFGMMDPHLHTWYLTQRATLDAGTICMTALKSAWLETHWDSKKVFGL</sequence>
<dbReference type="Proteomes" id="UP000807769">
    <property type="component" value="Unassembled WGS sequence"/>
</dbReference>
<reference evidence="1" key="1">
    <citation type="journal article" date="2020" name="New Phytol.">
        <title>Comparative genomics reveals dynamic genome evolution in host specialist ectomycorrhizal fungi.</title>
        <authorList>
            <person name="Lofgren L.A."/>
            <person name="Nguyen N.H."/>
            <person name="Vilgalys R."/>
            <person name="Ruytinx J."/>
            <person name="Liao H.L."/>
            <person name="Branco S."/>
            <person name="Kuo A."/>
            <person name="LaButti K."/>
            <person name="Lipzen A."/>
            <person name="Andreopoulos W."/>
            <person name="Pangilinan J."/>
            <person name="Riley R."/>
            <person name="Hundley H."/>
            <person name="Na H."/>
            <person name="Barry K."/>
            <person name="Grigoriev I.V."/>
            <person name="Stajich J.E."/>
            <person name="Kennedy P.G."/>
        </authorList>
    </citation>
    <scope>NUCLEOTIDE SEQUENCE</scope>
    <source>
        <strain evidence="1">MN1</strain>
    </source>
</reference>
<keyword evidence="2" id="KW-1185">Reference proteome</keyword>
<dbReference type="GeneID" id="64627268"/>
<dbReference type="OrthoDB" id="2666339at2759"/>
<dbReference type="AlphaFoldDB" id="A0A9P7E426"/>
<evidence type="ECO:0000313" key="2">
    <source>
        <dbReference type="Proteomes" id="UP000807769"/>
    </source>
</evidence>
<organism evidence="1 2">
    <name type="scientific">Suillus subaureus</name>
    <dbReference type="NCBI Taxonomy" id="48587"/>
    <lineage>
        <taxon>Eukaryota</taxon>
        <taxon>Fungi</taxon>
        <taxon>Dikarya</taxon>
        <taxon>Basidiomycota</taxon>
        <taxon>Agaricomycotina</taxon>
        <taxon>Agaricomycetes</taxon>
        <taxon>Agaricomycetidae</taxon>
        <taxon>Boletales</taxon>
        <taxon>Suillineae</taxon>
        <taxon>Suillaceae</taxon>
        <taxon>Suillus</taxon>
    </lineage>
</organism>
<proteinExistence type="predicted"/>
<dbReference type="RefSeq" id="XP_041189522.1">
    <property type="nucleotide sequence ID" value="XM_041333251.1"/>
</dbReference>
<name>A0A9P7E426_9AGAM</name>
<comment type="caution">
    <text evidence="1">The sequence shown here is derived from an EMBL/GenBank/DDBJ whole genome shotgun (WGS) entry which is preliminary data.</text>
</comment>